<dbReference type="GO" id="GO:0005634">
    <property type="term" value="C:nucleus"/>
    <property type="evidence" value="ECO:0007669"/>
    <property type="project" value="TreeGrafter"/>
</dbReference>
<dbReference type="GO" id="GO:0006511">
    <property type="term" value="P:ubiquitin-dependent protein catabolic process"/>
    <property type="evidence" value="ECO:0007669"/>
    <property type="project" value="TreeGrafter"/>
</dbReference>
<evidence type="ECO:0000256" key="1">
    <source>
        <dbReference type="ARBA" id="ARBA00022771"/>
    </source>
</evidence>
<feature type="region of interest" description="Disordered" evidence="3">
    <location>
        <begin position="205"/>
        <end position="259"/>
    </location>
</feature>
<keyword evidence="1" id="KW-0479">Metal-binding</keyword>
<dbReference type="SUPFAM" id="SSF57850">
    <property type="entry name" value="RING/U-box"/>
    <property type="match status" value="1"/>
</dbReference>
<dbReference type="InterPro" id="IPR033489">
    <property type="entry name" value="RBBP6"/>
</dbReference>
<keyword evidence="1" id="KW-0863">Zinc-finger</keyword>
<evidence type="ECO:0000256" key="2">
    <source>
        <dbReference type="ARBA" id="ARBA00022833"/>
    </source>
</evidence>
<proteinExistence type="predicted"/>
<name>A0A7R8W7W0_9CRUS</name>
<dbReference type="CDD" id="cd16620">
    <property type="entry name" value="vRING-HC-C4C4_RBBP6"/>
    <property type="match status" value="1"/>
</dbReference>
<reference evidence="4" key="1">
    <citation type="submission" date="2020-11" db="EMBL/GenBank/DDBJ databases">
        <authorList>
            <person name="Tran Van P."/>
        </authorList>
    </citation>
    <scope>NUCLEOTIDE SEQUENCE</scope>
</reference>
<evidence type="ECO:0000256" key="3">
    <source>
        <dbReference type="SAM" id="MobiDB-lite"/>
    </source>
</evidence>
<evidence type="ECO:0000313" key="4">
    <source>
        <dbReference type="EMBL" id="CAD7226580.1"/>
    </source>
</evidence>
<dbReference type="GO" id="GO:0016567">
    <property type="term" value="P:protein ubiquitination"/>
    <property type="evidence" value="ECO:0007669"/>
    <property type="project" value="InterPro"/>
</dbReference>
<accession>A0A7R8W7W0</accession>
<dbReference type="Gene3D" id="3.30.40.10">
    <property type="entry name" value="Zinc/RING finger domain, C3HC4 (zinc finger)"/>
    <property type="match status" value="1"/>
</dbReference>
<dbReference type="OrthoDB" id="106784at2759"/>
<feature type="compositionally biased region" description="Low complexity" evidence="3">
    <location>
        <begin position="137"/>
        <end position="158"/>
    </location>
</feature>
<feature type="region of interest" description="Disordered" evidence="3">
    <location>
        <begin position="92"/>
        <end position="159"/>
    </location>
</feature>
<sequence>MGVERTNSAPKNVEVPADLICRLCLDALVDAVLIPCCGASFCLPCVKKELENSDDGICPECHEKDNDPNVLIPNRFLRTSVATFLAESGYKRRSERLPMPPSVPDSDSPARPSDTLDPPPPTSAPVVNGEDGRQRGPSSLPSLLDPTLLQGALSTSGGSEAGGTALGMIQVGAGGEFSQTNVVYSQHQLQDFSQRGRPVFLAGRSGYKRRSERLPMPPSVPDSDSPARPSDTLDPPPPASAPVINGEDGRQRAPSSLPSLLDPTLLQGALSTSGGSEAGGTALGMIQVGAGGEFSQTNVVYSQHQLQDFSQRGRPVFLAGRLKQVR</sequence>
<dbReference type="AlphaFoldDB" id="A0A7R8W7W0"/>
<dbReference type="InterPro" id="IPR013083">
    <property type="entry name" value="Znf_RING/FYVE/PHD"/>
</dbReference>
<feature type="compositionally biased region" description="Low complexity" evidence="3">
    <location>
        <begin position="221"/>
        <end position="230"/>
    </location>
</feature>
<dbReference type="PANTHER" id="PTHR15439:SF0">
    <property type="entry name" value="CELL DIVISION CYCLE AND APOPTOSIS REGULATOR PROTEIN 1-RELATED"/>
    <property type="match status" value="1"/>
</dbReference>
<dbReference type="GO" id="GO:0061630">
    <property type="term" value="F:ubiquitin protein ligase activity"/>
    <property type="evidence" value="ECO:0007669"/>
    <property type="project" value="InterPro"/>
</dbReference>
<dbReference type="PANTHER" id="PTHR15439">
    <property type="entry name" value="RETINOBLASTOMA-BINDING PROTEIN 6"/>
    <property type="match status" value="1"/>
</dbReference>
<dbReference type="GO" id="GO:0006397">
    <property type="term" value="P:mRNA processing"/>
    <property type="evidence" value="ECO:0007669"/>
    <property type="project" value="InterPro"/>
</dbReference>
<gene>
    <name evidence="4" type="ORF">CTOB1V02_LOCUS4497</name>
</gene>
<dbReference type="PROSITE" id="PS50089">
    <property type="entry name" value="ZF_RING_2"/>
    <property type="match status" value="1"/>
</dbReference>
<keyword evidence="2" id="KW-0862">Zinc</keyword>
<dbReference type="EMBL" id="OB660868">
    <property type="protein sequence ID" value="CAD7226580.1"/>
    <property type="molecule type" value="Genomic_DNA"/>
</dbReference>
<protein>
    <submittedName>
        <fullName evidence="4">Uncharacterized protein</fullName>
    </submittedName>
</protein>
<dbReference type="GO" id="GO:0008270">
    <property type="term" value="F:zinc ion binding"/>
    <property type="evidence" value="ECO:0007669"/>
    <property type="project" value="UniProtKB-KW"/>
</dbReference>
<dbReference type="InterPro" id="IPR001841">
    <property type="entry name" value="Znf_RING"/>
</dbReference>
<feature type="compositionally biased region" description="Low complexity" evidence="3">
    <location>
        <begin position="104"/>
        <end position="116"/>
    </location>
</feature>
<organism evidence="4">
    <name type="scientific">Cyprideis torosa</name>
    <dbReference type="NCBI Taxonomy" id="163714"/>
    <lineage>
        <taxon>Eukaryota</taxon>
        <taxon>Metazoa</taxon>
        <taxon>Ecdysozoa</taxon>
        <taxon>Arthropoda</taxon>
        <taxon>Crustacea</taxon>
        <taxon>Oligostraca</taxon>
        <taxon>Ostracoda</taxon>
        <taxon>Podocopa</taxon>
        <taxon>Podocopida</taxon>
        <taxon>Cytherocopina</taxon>
        <taxon>Cytheroidea</taxon>
        <taxon>Cytherideidae</taxon>
        <taxon>Cyprideis</taxon>
    </lineage>
</organism>